<name>A0ABW1LBB3_9BACL</name>
<dbReference type="PANTHER" id="PTHR36448:SF2">
    <property type="entry name" value="CUPIN TYPE-1 DOMAIN-CONTAINING PROTEIN"/>
    <property type="match status" value="1"/>
</dbReference>
<dbReference type="InterPro" id="IPR011051">
    <property type="entry name" value="RmlC_Cupin_sf"/>
</dbReference>
<dbReference type="Gene3D" id="2.60.120.10">
    <property type="entry name" value="Jelly Rolls"/>
    <property type="match status" value="1"/>
</dbReference>
<evidence type="ECO:0000259" key="1">
    <source>
        <dbReference type="Pfam" id="PF07883"/>
    </source>
</evidence>
<feature type="domain" description="Cupin type-2" evidence="1">
    <location>
        <begin position="58"/>
        <end position="104"/>
    </location>
</feature>
<proteinExistence type="predicted"/>
<accession>A0ABW1LBB3</accession>
<evidence type="ECO:0000313" key="2">
    <source>
        <dbReference type="EMBL" id="MFC6040596.1"/>
    </source>
</evidence>
<organism evidence="2 3">
    <name type="scientific">Paenisporosarcina macmurdoensis</name>
    <dbReference type="NCBI Taxonomy" id="212659"/>
    <lineage>
        <taxon>Bacteria</taxon>
        <taxon>Bacillati</taxon>
        <taxon>Bacillota</taxon>
        <taxon>Bacilli</taxon>
        <taxon>Bacillales</taxon>
        <taxon>Caryophanaceae</taxon>
        <taxon>Paenisporosarcina</taxon>
    </lineage>
</organism>
<dbReference type="RefSeq" id="WP_377735115.1">
    <property type="nucleotide sequence ID" value="NZ_JBHSRI010000025.1"/>
</dbReference>
<dbReference type="SUPFAM" id="SSF51182">
    <property type="entry name" value="RmlC-like cupins"/>
    <property type="match status" value="1"/>
</dbReference>
<dbReference type="CDD" id="cd02219">
    <property type="entry name" value="cupin_YjlB-like"/>
    <property type="match status" value="1"/>
</dbReference>
<protein>
    <submittedName>
        <fullName evidence="2">Cupin domain-containing protein</fullName>
    </submittedName>
</protein>
<dbReference type="Pfam" id="PF07883">
    <property type="entry name" value="Cupin_2"/>
    <property type="match status" value="1"/>
</dbReference>
<dbReference type="InterPro" id="IPR014710">
    <property type="entry name" value="RmlC-like_jellyroll"/>
</dbReference>
<gene>
    <name evidence="2" type="ORF">ACFPYN_14305</name>
</gene>
<sequence length="167" mass="18704">MSIYKLFIFEDNGTIPNNPDLPVILYPGVFKKHPQEIETTFKLNNWRNSWVNGVLDYHHYHSNTHEVLGVRAGSAKLLLGGETGQTIEMKTGDVVILPAGTGHKKLTSSADFEIIGAYPDGKDYNVNTGKPNERPQVLLDIQQVETPSTDPVYGNRGQVVERWLRCN</sequence>
<dbReference type="InterPro" id="IPR047121">
    <property type="entry name" value="YjiB-like"/>
</dbReference>
<dbReference type="PANTHER" id="PTHR36448">
    <property type="entry name" value="BLR7373 PROTEIN"/>
    <property type="match status" value="1"/>
</dbReference>
<reference evidence="3" key="1">
    <citation type="journal article" date="2019" name="Int. J. Syst. Evol. Microbiol.">
        <title>The Global Catalogue of Microorganisms (GCM) 10K type strain sequencing project: providing services to taxonomists for standard genome sequencing and annotation.</title>
        <authorList>
            <consortium name="The Broad Institute Genomics Platform"/>
            <consortium name="The Broad Institute Genome Sequencing Center for Infectious Disease"/>
            <person name="Wu L."/>
            <person name="Ma J."/>
        </authorList>
    </citation>
    <scope>NUCLEOTIDE SEQUENCE [LARGE SCALE GENOMIC DNA]</scope>
    <source>
        <strain evidence="3">CCUG 54527</strain>
    </source>
</reference>
<dbReference type="PIRSF" id="PIRSF019307">
    <property type="entry name" value="UCP019307"/>
    <property type="match status" value="1"/>
</dbReference>
<comment type="caution">
    <text evidence="2">The sequence shown here is derived from an EMBL/GenBank/DDBJ whole genome shotgun (WGS) entry which is preliminary data.</text>
</comment>
<dbReference type="EMBL" id="JBHSRI010000025">
    <property type="protein sequence ID" value="MFC6040596.1"/>
    <property type="molecule type" value="Genomic_DNA"/>
</dbReference>
<evidence type="ECO:0000313" key="3">
    <source>
        <dbReference type="Proteomes" id="UP001596170"/>
    </source>
</evidence>
<keyword evidence="3" id="KW-1185">Reference proteome</keyword>
<dbReference type="Proteomes" id="UP001596170">
    <property type="component" value="Unassembled WGS sequence"/>
</dbReference>
<dbReference type="InterPro" id="IPR013096">
    <property type="entry name" value="Cupin_2"/>
</dbReference>
<dbReference type="InterPro" id="IPR014500">
    <property type="entry name" value="UCP019307_cupin"/>
</dbReference>